<proteinExistence type="inferred from homology"/>
<evidence type="ECO:0000256" key="1">
    <source>
        <dbReference type="ARBA" id="ARBA00005801"/>
    </source>
</evidence>
<evidence type="ECO:0000256" key="2">
    <source>
        <dbReference type="SAM" id="Phobius"/>
    </source>
</evidence>
<feature type="transmembrane region" description="Helical" evidence="2">
    <location>
        <begin position="6"/>
        <end position="26"/>
    </location>
</feature>
<comment type="similarity">
    <text evidence="1">Belongs to the peptidase A24 family.</text>
</comment>
<feature type="transmembrane region" description="Helical" evidence="2">
    <location>
        <begin position="119"/>
        <end position="139"/>
    </location>
</feature>
<keyword evidence="2" id="KW-1133">Transmembrane helix</keyword>
<dbReference type="RefSeq" id="WP_308488344.1">
    <property type="nucleotide sequence ID" value="NZ_JAVFCB010000003.1"/>
</dbReference>
<dbReference type="PANTHER" id="PTHR30487">
    <property type="entry name" value="TYPE 4 PREPILIN-LIKE PROTEINS LEADER PEPTIDE-PROCESSING ENZYME"/>
    <property type="match status" value="1"/>
</dbReference>
<dbReference type="GO" id="GO:0016787">
    <property type="term" value="F:hydrolase activity"/>
    <property type="evidence" value="ECO:0007669"/>
    <property type="project" value="UniProtKB-KW"/>
</dbReference>
<evidence type="ECO:0000259" key="3">
    <source>
        <dbReference type="Pfam" id="PF01478"/>
    </source>
</evidence>
<comment type="caution">
    <text evidence="4">The sequence shown here is derived from an EMBL/GenBank/DDBJ whole genome shotgun (WGS) entry which is preliminary data.</text>
</comment>
<dbReference type="InterPro" id="IPR000045">
    <property type="entry name" value="Prepilin_IV_endopep_pep"/>
</dbReference>
<evidence type="ECO:0000313" key="4">
    <source>
        <dbReference type="EMBL" id="MDQ4213396.1"/>
    </source>
</evidence>
<keyword evidence="2" id="KW-0812">Transmembrane</keyword>
<dbReference type="EMBL" id="JAVFCB010000003">
    <property type="protein sequence ID" value="MDQ4213396.1"/>
    <property type="molecule type" value="Genomic_DNA"/>
</dbReference>
<feature type="transmembrane region" description="Helical" evidence="2">
    <location>
        <begin position="195"/>
        <end position="214"/>
    </location>
</feature>
<dbReference type="InterPro" id="IPR050882">
    <property type="entry name" value="Prepilin_peptidase/N-MTase"/>
</dbReference>
<gene>
    <name evidence="4" type="ORF">RBR11_05665</name>
</gene>
<feature type="domain" description="Prepilin type IV endopeptidase peptidase" evidence="3">
    <location>
        <begin position="72"/>
        <end position="182"/>
    </location>
</feature>
<dbReference type="Pfam" id="PF01478">
    <property type="entry name" value="Peptidase_A24"/>
    <property type="match status" value="1"/>
</dbReference>
<organism evidence="4 5">
    <name type="scientific">Microbacterium capsulatum</name>
    <dbReference type="NCBI Taxonomy" id="3041921"/>
    <lineage>
        <taxon>Bacteria</taxon>
        <taxon>Bacillati</taxon>
        <taxon>Actinomycetota</taxon>
        <taxon>Actinomycetes</taxon>
        <taxon>Micrococcales</taxon>
        <taxon>Microbacteriaceae</taxon>
        <taxon>Microbacterium</taxon>
    </lineage>
</organism>
<feature type="transmembrane region" description="Helical" evidence="2">
    <location>
        <begin position="38"/>
        <end position="59"/>
    </location>
</feature>
<dbReference type="PANTHER" id="PTHR30487:SF0">
    <property type="entry name" value="PREPILIN LEADER PEPTIDASE_N-METHYLTRANSFERASE-RELATED"/>
    <property type="match status" value="1"/>
</dbReference>
<feature type="transmembrane region" description="Helical" evidence="2">
    <location>
        <begin position="95"/>
        <end position="113"/>
    </location>
</feature>
<name>A0ABU0XEB1_9MICO</name>
<feature type="transmembrane region" description="Helical" evidence="2">
    <location>
        <begin position="168"/>
        <end position="188"/>
    </location>
</feature>
<dbReference type="EC" id="3.4.23.-" evidence="4"/>
<keyword evidence="2" id="KW-0472">Membrane</keyword>
<keyword evidence="5" id="KW-1185">Reference proteome</keyword>
<dbReference type="Proteomes" id="UP001230289">
    <property type="component" value="Unassembled WGS sequence"/>
</dbReference>
<dbReference type="Gene3D" id="1.20.120.1220">
    <property type="match status" value="1"/>
</dbReference>
<evidence type="ECO:0000313" key="5">
    <source>
        <dbReference type="Proteomes" id="UP001230289"/>
    </source>
</evidence>
<feature type="transmembrane region" description="Helical" evidence="2">
    <location>
        <begin position="65"/>
        <end position="83"/>
    </location>
</feature>
<reference evidence="4 5" key="1">
    <citation type="submission" date="2023-08" db="EMBL/GenBank/DDBJ databases">
        <title>Microbacterium sp. nov., isolated from a waste landfill.</title>
        <authorList>
            <person name="Wen W."/>
        </authorList>
    </citation>
    <scope>NUCLEOTIDE SEQUENCE [LARGE SCALE GENOMIC DNA]</scope>
    <source>
        <strain evidence="4 5">ASV81</strain>
    </source>
</reference>
<sequence length="215" mass="21726">MPLPLLALAGAVVGAALGWWPLHVWAARSVKTSTVGRAARIASAAATAASFALLVWRLADGSDAPALPAALAFAAVAVVLGVVDVLEKRLPNTTIATMLGALAVALVLAAALTGEWSRLLGALVGAAVMFALYLILALISPRSMGMGDVKLAAPLGLLLGWFGLEPWLFGLLSAFVCGGVVAVVMIAARRTTLRGSLPFGPSMLVGALIGVLIAG</sequence>
<protein>
    <submittedName>
        <fullName evidence="4">A24 family peptidase</fullName>
        <ecNumber evidence="4">3.4.23.-</ecNumber>
    </submittedName>
</protein>
<accession>A0ABU0XEB1</accession>
<keyword evidence="4" id="KW-0378">Hydrolase</keyword>